<dbReference type="EMBL" id="FNCI01000001">
    <property type="protein sequence ID" value="SDF72597.1"/>
    <property type="molecule type" value="Genomic_DNA"/>
</dbReference>
<evidence type="ECO:0000313" key="1">
    <source>
        <dbReference type="EMBL" id="SDF72597.1"/>
    </source>
</evidence>
<gene>
    <name evidence="1" type="ORF">SAMN05216571_101403</name>
</gene>
<accession>A0A1G7NFB0</accession>
<name>A0A1G7NFB0_9GAMM</name>
<keyword evidence="2" id="KW-1185">Reference proteome</keyword>
<dbReference type="AlphaFoldDB" id="A0A1G7NFB0"/>
<evidence type="ECO:0008006" key="3">
    <source>
        <dbReference type="Google" id="ProtNLM"/>
    </source>
</evidence>
<dbReference type="STRING" id="284577.SAMN05216571_101403"/>
<reference evidence="1 2" key="1">
    <citation type="submission" date="2016-10" db="EMBL/GenBank/DDBJ databases">
        <authorList>
            <person name="de Groot N.N."/>
        </authorList>
    </citation>
    <scope>NUCLEOTIDE SEQUENCE [LARGE SCALE GENOMIC DNA]</scope>
    <source>
        <strain evidence="1 2">BH539</strain>
    </source>
</reference>
<dbReference type="OrthoDB" id="6053012at2"/>
<proteinExistence type="predicted"/>
<dbReference type="RefSeq" id="WP_092522546.1">
    <property type="nucleotide sequence ID" value="NZ_FNCI01000001.1"/>
</dbReference>
<dbReference type="Proteomes" id="UP000198641">
    <property type="component" value="Unassembled WGS sequence"/>
</dbReference>
<organism evidence="1 2">
    <name type="scientific">Onishia taeanensis</name>
    <dbReference type="NCBI Taxonomy" id="284577"/>
    <lineage>
        <taxon>Bacteria</taxon>
        <taxon>Pseudomonadati</taxon>
        <taxon>Pseudomonadota</taxon>
        <taxon>Gammaproteobacteria</taxon>
        <taxon>Oceanospirillales</taxon>
        <taxon>Halomonadaceae</taxon>
        <taxon>Onishia</taxon>
    </lineage>
</organism>
<evidence type="ECO:0000313" key="2">
    <source>
        <dbReference type="Proteomes" id="UP000198641"/>
    </source>
</evidence>
<protein>
    <recommendedName>
        <fullName evidence="3">GpW protein</fullName>
    </recommendedName>
</protein>
<sequence length="74" mass="8651">MTDETYTARLAKVREAIDKILEGSQSWTFGNRQYTRADLPTLHKMEQRYERLASREKKAAAGKNGRNRVRYIGF</sequence>